<feature type="transmembrane region" description="Helical" evidence="7">
    <location>
        <begin position="86"/>
        <end position="110"/>
    </location>
</feature>
<evidence type="ECO:0000256" key="4">
    <source>
        <dbReference type="ARBA" id="ARBA00022692"/>
    </source>
</evidence>
<dbReference type="AlphaFoldDB" id="A0A0K1PLB2"/>
<keyword evidence="5 7" id="KW-1133">Transmembrane helix</keyword>
<dbReference type="GO" id="GO:0005886">
    <property type="term" value="C:plasma membrane"/>
    <property type="evidence" value="ECO:0007669"/>
    <property type="project" value="UniProtKB-SubCell"/>
</dbReference>
<keyword evidence="4 7" id="KW-0812">Transmembrane</keyword>
<keyword evidence="3" id="KW-1003">Cell membrane</keyword>
<keyword evidence="9" id="KW-1185">Reference proteome</keyword>
<feature type="transmembrane region" description="Helical" evidence="7">
    <location>
        <begin position="131"/>
        <end position="154"/>
    </location>
</feature>
<reference evidence="8 9" key="1">
    <citation type="submission" date="2015-08" db="EMBL/GenBank/DDBJ databases">
        <authorList>
            <person name="Babu N.S."/>
            <person name="Beckwith C.J."/>
            <person name="Beseler K.G."/>
            <person name="Brison A."/>
            <person name="Carone J.V."/>
            <person name="Caskin T.P."/>
            <person name="Diamond M."/>
            <person name="Durham M.E."/>
            <person name="Foxe J.M."/>
            <person name="Go M."/>
            <person name="Henderson B.A."/>
            <person name="Jones I.B."/>
            <person name="McGettigan J.A."/>
            <person name="Micheletti S.J."/>
            <person name="Nasrallah M.E."/>
            <person name="Ortiz D."/>
            <person name="Piller C.R."/>
            <person name="Privatt S.R."/>
            <person name="Schneider S.L."/>
            <person name="Sharp S."/>
            <person name="Smith T.C."/>
            <person name="Stanton J.D."/>
            <person name="Ullery H.E."/>
            <person name="Wilson R.J."/>
            <person name="Serrano M.G."/>
            <person name="Buck G."/>
            <person name="Lee V."/>
            <person name="Wang Y."/>
            <person name="Carvalho R."/>
            <person name="Voegtly L."/>
            <person name="Shi R."/>
            <person name="Duckworth R."/>
            <person name="Johnson A."/>
            <person name="Loviza R."/>
            <person name="Walstead R."/>
            <person name="Shah Z."/>
            <person name="Kiflezghi M."/>
            <person name="Wade K."/>
            <person name="Ball S.L."/>
            <person name="Bradley K.W."/>
            <person name="Asai D.J."/>
            <person name="Bowman C.A."/>
            <person name="Russell D.A."/>
            <person name="Pope W.H."/>
            <person name="Jacobs-Sera D."/>
            <person name="Hendrix R.W."/>
            <person name="Hatfull G.F."/>
        </authorList>
    </citation>
    <scope>NUCLEOTIDE SEQUENCE [LARGE SCALE GENOMIC DNA]</scope>
    <source>
        <strain evidence="8 9">DSM 27648</strain>
    </source>
</reference>
<comment type="subcellular location">
    <subcellularLocation>
        <location evidence="1">Cell membrane</location>
        <topology evidence="1">Multi-pass membrane protein</topology>
    </subcellularLocation>
</comment>
<dbReference type="PANTHER" id="PTHR30065">
    <property type="entry name" value="FLAGELLAR BIOSYNTHETIC PROTEIN FLIR"/>
    <property type="match status" value="1"/>
</dbReference>
<proteinExistence type="inferred from homology"/>
<evidence type="ECO:0000256" key="3">
    <source>
        <dbReference type="ARBA" id="ARBA00022475"/>
    </source>
</evidence>
<dbReference type="EMBL" id="CP012333">
    <property type="protein sequence ID" value="AKU94191.1"/>
    <property type="molecule type" value="Genomic_DNA"/>
</dbReference>
<protein>
    <submittedName>
        <fullName evidence="8">Flagellar biosynthesis protein FliR</fullName>
    </submittedName>
</protein>
<sequence>MALPGLPPPFDDGLHLDTGQLEAVGLAWARVFPTVSLVPAFGLKALPTPARGILALAIAAGIYPSLVPIVMTERHLPWVVLALEQILLGLPVALAASIPLWAATMAGGVVDSLRGANDGQGLAVVEGRAAGFGILLSLFGSVVFLATGGPARAASALAQTELPAHPLLAASHDLVAGIGLAVAIGGPVLAAAVVLEVAFALIARSASPAQVHALFAPVRALGLLAVVAVVLERLAALVATAVRNAI</sequence>
<dbReference type="STRING" id="1391654.AKJ09_00855"/>
<dbReference type="PANTHER" id="PTHR30065:SF1">
    <property type="entry name" value="SURFACE PRESENTATION OF ANTIGENS PROTEIN SPAR"/>
    <property type="match status" value="1"/>
</dbReference>
<gene>
    <name evidence="8" type="ORF">AKJ09_00855</name>
</gene>
<dbReference type="KEGG" id="llu:AKJ09_00855"/>
<evidence type="ECO:0000256" key="7">
    <source>
        <dbReference type="SAM" id="Phobius"/>
    </source>
</evidence>
<evidence type="ECO:0000256" key="2">
    <source>
        <dbReference type="ARBA" id="ARBA00009772"/>
    </source>
</evidence>
<keyword evidence="8" id="KW-0969">Cilium</keyword>
<organism evidence="8 9">
    <name type="scientific">Labilithrix luteola</name>
    <dbReference type="NCBI Taxonomy" id="1391654"/>
    <lineage>
        <taxon>Bacteria</taxon>
        <taxon>Pseudomonadati</taxon>
        <taxon>Myxococcota</taxon>
        <taxon>Polyangia</taxon>
        <taxon>Polyangiales</taxon>
        <taxon>Labilitrichaceae</taxon>
        <taxon>Labilithrix</taxon>
    </lineage>
</organism>
<keyword evidence="8" id="KW-0966">Cell projection</keyword>
<feature type="transmembrane region" description="Helical" evidence="7">
    <location>
        <begin position="174"/>
        <end position="201"/>
    </location>
</feature>
<keyword evidence="8" id="KW-0282">Flagellum</keyword>
<dbReference type="PRINTS" id="PR00953">
    <property type="entry name" value="TYPE3IMRPROT"/>
</dbReference>
<comment type="similarity">
    <text evidence="2">Belongs to the FliR/MopE/SpaR family.</text>
</comment>
<accession>A0A0K1PLB2</accession>
<evidence type="ECO:0000256" key="1">
    <source>
        <dbReference type="ARBA" id="ARBA00004651"/>
    </source>
</evidence>
<feature type="transmembrane region" description="Helical" evidence="7">
    <location>
        <begin position="20"/>
        <end position="41"/>
    </location>
</feature>
<name>A0A0K1PLB2_9BACT</name>
<evidence type="ECO:0000256" key="5">
    <source>
        <dbReference type="ARBA" id="ARBA00022989"/>
    </source>
</evidence>
<evidence type="ECO:0000256" key="6">
    <source>
        <dbReference type="ARBA" id="ARBA00023136"/>
    </source>
</evidence>
<dbReference type="Pfam" id="PF01311">
    <property type="entry name" value="Bac_export_1"/>
    <property type="match status" value="1"/>
</dbReference>
<evidence type="ECO:0000313" key="8">
    <source>
        <dbReference type="EMBL" id="AKU94191.1"/>
    </source>
</evidence>
<keyword evidence="6 7" id="KW-0472">Membrane</keyword>
<feature type="transmembrane region" description="Helical" evidence="7">
    <location>
        <begin position="213"/>
        <end position="231"/>
    </location>
</feature>
<dbReference type="InterPro" id="IPR002010">
    <property type="entry name" value="T3SS_IM_R"/>
</dbReference>
<dbReference type="RefSeq" id="WP_169927230.1">
    <property type="nucleotide sequence ID" value="NZ_CP012333.1"/>
</dbReference>
<feature type="transmembrane region" description="Helical" evidence="7">
    <location>
        <begin position="53"/>
        <end position="71"/>
    </location>
</feature>
<evidence type="ECO:0000313" key="9">
    <source>
        <dbReference type="Proteomes" id="UP000064967"/>
    </source>
</evidence>
<dbReference type="GO" id="GO:0006605">
    <property type="term" value="P:protein targeting"/>
    <property type="evidence" value="ECO:0007669"/>
    <property type="project" value="InterPro"/>
</dbReference>
<dbReference type="Proteomes" id="UP000064967">
    <property type="component" value="Chromosome"/>
</dbReference>